<dbReference type="InterPro" id="IPR011047">
    <property type="entry name" value="Quinoprotein_ADH-like_sf"/>
</dbReference>
<evidence type="ECO:0000256" key="2">
    <source>
        <dbReference type="ARBA" id="ARBA00023326"/>
    </source>
</evidence>
<protein>
    <submittedName>
        <fullName evidence="4">Tandem-95 repeat protein</fullName>
    </submittedName>
</protein>
<dbReference type="SUPFAM" id="SSF49265">
    <property type="entry name" value="Fibronectin type III"/>
    <property type="match status" value="1"/>
</dbReference>
<dbReference type="Gene3D" id="2.60.40.3440">
    <property type="match status" value="1"/>
</dbReference>
<organism evidence="4 5">
    <name type="scientific">Agromyces agglutinans</name>
    <dbReference type="NCBI Taxonomy" id="2662258"/>
    <lineage>
        <taxon>Bacteria</taxon>
        <taxon>Bacillati</taxon>
        <taxon>Actinomycetota</taxon>
        <taxon>Actinomycetes</taxon>
        <taxon>Micrococcales</taxon>
        <taxon>Microbacteriaceae</taxon>
        <taxon>Agromyces</taxon>
    </lineage>
</organism>
<comment type="caution">
    <text evidence="4">The sequence shown here is derived from an EMBL/GenBank/DDBJ whole genome shotgun (WGS) entry which is preliminary data.</text>
</comment>
<dbReference type="InterPro" id="IPR013783">
    <property type="entry name" value="Ig-like_fold"/>
</dbReference>
<sequence>MRAPRLDGRRSAVATGAAVVALVALVGGVAIASDGYRSEQVDLGDGSVWVVNEDADAVGRANTMVHELNAAVELDASRVDVVQRGATVLVVDADNARVSVIDPATAAITDTVAVPPEDPSVSIGGSRVVISSAGGLWSVPISEFAEFDADAEPDLTFGPEAVTSVDDDGRVFAFRPMTGELVEVEASASTTVTRRWQLDPTAEPEAVGEPPQITSVAGRWAVYDPEAVALSLDGRTVDLAPFLSTGDIPLLQAPSTTGDAVAIGTRRGLLEVPLDGGRPELTVAGRAGAPAQPVRHEECLHAAWAEGTASRDCGDGPRIVELDGAGAAATLVFRANGDALVLDAPGLGRSWAAADDYGVIDDWELLLADVRDDRTIERNDPATAPTVETTQAEPTAVDDEFGARPGRATLLPVLLNDFDPNDDVLAIANVDGTLPPGARLDVVSERQELQLTLDEQAEGSFAFAYTIDDGRTGVATANVVVEVRADDENGPPEQRRDAAATVSAGGRVTVPALGEWVDPDGDPFFLAEASVAGPDRVTWSADGVVVFNEATGPGGLRTVGLLVSDGRGGVGAGALQVDVPASGRVALVAESFIQLATTGEEISIEPLRHVRGGTGQVALVAVPAKPDATITADLDRGTFRFQSAVARTHLIEYTVTDGVEPVTGRIRIEVEAPPTRDTTPITVPHTAFVRAGQAVDIDVLATDIDPVGGVLLLTGLDDALEGGVRAEVVEHRVIRVTLFGPLQHGSTEVRYRVSNGLAEAEGVVTIIDVPPPLVPQPPVAADDRASVRTGDVIDIPVLANDEHPDGDPLTLSPELVAQPERGLAFVSDDRLRYLAPDRPGEYRAEYRVDGPDGQNASAVVVISVTDADPASNRPPVPSTVTARALAGETVRIPVPLTGIDPDGDSVQLLGQVSVPERGTVVATGADQLEYTAGEYSSGTDTFRYEVMDALGARATATVRVGIAPRPDGARAPVASRDVLTVRPGRTVAVRALANDTDPDGGPLSIVGVESNAGDAEAEVVDDAVVVQVPPREGRYSFVYEIRNEQQATASSYIQIDADADAPLSAPEVSDVVLGLSEIVGRDHVDVDVLESTFIADAPQSRPRVGLVRGYDDGAVVRERGDVRIEIQDRRRIVPFTIGHPDDPTLTATAFILVPGRDDAVPQLRRDAPAVRVDSGEEVRLDLDDYVIAASGRPVRIADRSSVLASHGDGGDLVVDEDTVRFRSEAGYFGPASISFVAADGDPSRDPDARSGTIVIPIQVRPAEGLPPAFTGAVVDLQPDQSKRLGLDRLTSRADGDGDEASDLAYTLGPVPEGFTVDFDDDDNELTVRADGDAPHGLRASLRVAVADASGEGTPGTIELRVVPSTRPLAEPVPDHAVAARGRTTVIDVLENDQVGNPFPQTPLRVIGVRGAEAGSSSGAVRVTPSDDRSRLTVTVSESARPGNTTVQYQVADATGDPSRYAWGTVVISVQDRPEPVTDARVTAFGDRSLSVAFGAGPSNNAPISGYEITLVDAVDGEVVGRSDCATTTCAVPTRGNGQGAAVLVRVQARNAIGLSDAVEVAGAVWSDVVPGAPAGVQALPLDGRLRVQWRPVDPGSGSPVRSYVVTVAGVATEVSSGAACTSSLCSVDSQALANGGQVPVSVSARNEAYPALTAWNSAGAVGTPFGAPIAGAIQVAADPAAGAVTVVWSPFDGNGDAIGGYFVQQLVPGATGAPGGPQACGVTTPAPGTVVAPTNGGSVAASVRVGPEVTSVQFTGTTAEATTYSFIVWGYNRAGCVHTDVAGTVVRDAPAPVSGVTSEMAWLGDSTWDRYVSGVQTTAPTVQIVSVDRNGVHLGAPRAFAGSGWLRELLGRPYGDTAYFQVRGCAAWGSCGPWSATTPAGESPSLTFQMPGRAWIEGERRWVWAGQPDNGGLRASFSCGLDGDQAGRAGTGHGSCEVPGARPGDRVWLDVEVAGVTARFWNR</sequence>
<dbReference type="InterPro" id="IPR003961">
    <property type="entry name" value="FN3_dom"/>
</dbReference>
<accession>A0A6I2F9Z4</accession>
<dbReference type="Proteomes" id="UP000431080">
    <property type="component" value="Unassembled WGS sequence"/>
</dbReference>
<dbReference type="SMART" id="SM00060">
    <property type="entry name" value="FN3"/>
    <property type="match status" value="3"/>
</dbReference>
<dbReference type="NCBIfam" id="NF012211">
    <property type="entry name" value="tand_rpt_95"/>
    <property type="match status" value="1"/>
</dbReference>
<dbReference type="GO" id="GO:0016798">
    <property type="term" value="F:hydrolase activity, acting on glycosyl bonds"/>
    <property type="evidence" value="ECO:0007669"/>
    <property type="project" value="UniProtKB-KW"/>
</dbReference>
<proteinExistence type="predicted"/>
<keyword evidence="2" id="KW-0624">Polysaccharide degradation</keyword>
<reference evidence="4 5" key="1">
    <citation type="submission" date="2019-10" db="EMBL/GenBank/DDBJ databases">
        <authorList>
            <person name="Nie G."/>
            <person name="Ming H."/>
            <person name="Yi B."/>
        </authorList>
    </citation>
    <scope>NUCLEOTIDE SEQUENCE [LARGE SCALE GENOMIC DNA]</scope>
    <source>
        <strain evidence="4 5">CFH 90414</strain>
    </source>
</reference>
<dbReference type="CDD" id="cd00063">
    <property type="entry name" value="FN3"/>
    <property type="match status" value="1"/>
</dbReference>
<dbReference type="InterPro" id="IPR036116">
    <property type="entry name" value="FN3_sf"/>
</dbReference>
<evidence type="ECO:0000259" key="3">
    <source>
        <dbReference type="PROSITE" id="PS50853"/>
    </source>
</evidence>
<dbReference type="PROSITE" id="PS50853">
    <property type="entry name" value="FN3"/>
    <property type="match status" value="1"/>
</dbReference>
<gene>
    <name evidence="4" type="ORF">GE115_16550</name>
</gene>
<dbReference type="GO" id="GO:0000272">
    <property type="term" value="P:polysaccharide catabolic process"/>
    <property type="evidence" value="ECO:0007669"/>
    <property type="project" value="UniProtKB-KW"/>
</dbReference>
<dbReference type="Gene3D" id="2.60.40.10">
    <property type="entry name" value="Immunoglobulins"/>
    <property type="match status" value="1"/>
</dbReference>
<evidence type="ECO:0000256" key="1">
    <source>
        <dbReference type="ARBA" id="ARBA00023295"/>
    </source>
</evidence>
<dbReference type="Pfam" id="PF17963">
    <property type="entry name" value="Big_9"/>
    <property type="match status" value="5"/>
</dbReference>
<keyword evidence="2" id="KW-0119">Carbohydrate metabolism</keyword>
<keyword evidence="5" id="KW-1185">Reference proteome</keyword>
<evidence type="ECO:0000313" key="5">
    <source>
        <dbReference type="Proteomes" id="UP000431080"/>
    </source>
</evidence>
<keyword evidence="1" id="KW-0378">Hydrolase</keyword>
<name>A0A6I2F9Z4_9MICO</name>
<evidence type="ECO:0000313" key="4">
    <source>
        <dbReference type="EMBL" id="MRG61469.1"/>
    </source>
</evidence>
<keyword evidence="1" id="KW-0326">Glycosidase</keyword>
<dbReference type="EMBL" id="WJIF01000013">
    <property type="protein sequence ID" value="MRG61469.1"/>
    <property type="molecule type" value="Genomic_DNA"/>
</dbReference>
<dbReference type="SUPFAM" id="SSF50998">
    <property type="entry name" value="Quinoprotein alcohol dehydrogenase-like"/>
    <property type="match status" value="1"/>
</dbReference>
<feature type="domain" description="Fibronectin type-III" evidence="3">
    <location>
        <begin position="1472"/>
        <end position="1571"/>
    </location>
</feature>